<sequence length="103" mass="10982">SYPVENKTQVISLFCLVGSSSTFCSGFSHTTLFTVLSTGTTNNSDYSRIDVSRYIECCAPEAAGMNMFGSILRIVLICTAYRFTSGLASACLLPGKEANGSDI</sequence>
<evidence type="ECO:0000313" key="1">
    <source>
        <dbReference type="EMBL" id="KAA3671471.1"/>
    </source>
</evidence>
<proteinExistence type="predicted"/>
<protein>
    <submittedName>
        <fullName evidence="1">Uncharacterized protein</fullName>
    </submittedName>
</protein>
<dbReference type="AlphaFoldDB" id="A0A5J4N7E2"/>
<evidence type="ECO:0000313" key="2">
    <source>
        <dbReference type="Proteomes" id="UP000324629"/>
    </source>
</evidence>
<reference evidence="1 2" key="1">
    <citation type="journal article" date="2019" name="Gigascience">
        <title>Whole-genome sequence of the oriental lung fluke Paragonimus westermani.</title>
        <authorList>
            <person name="Oey H."/>
            <person name="Zakrzewski M."/>
            <person name="Narain K."/>
            <person name="Devi K.R."/>
            <person name="Agatsuma T."/>
            <person name="Nawaratna S."/>
            <person name="Gobert G.N."/>
            <person name="Jones M.K."/>
            <person name="Ragan M.A."/>
            <person name="McManus D.P."/>
            <person name="Krause L."/>
        </authorList>
    </citation>
    <scope>NUCLEOTIDE SEQUENCE [LARGE SCALE GENOMIC DNA]</scope>
    <source>
        <strain evidence="1 2">IND2009</strain>
    </source>
</reference>
<dbReference type="Proteomes" id="UP000324629">
    <property type="component" value="Unassembled WGS sequence"/>
</dbReference>
<keyword evidence="2" id="KW-1185">Reference proteome</keyword>
<feature type="non-terminal residue" evidence="1">
    <location>
        <position position="103"/>
    </location>
</feature>
<dbReference type="EMBL" id="QNGE01006401">
    <property type="protein sequence ID" value="KAA3671471.1"/>
    <property type="molecule type" value="Genomic_DNA"/>
</dbReference>
<gene>
    <name evidence="1" type="ORF">DEA37_0003208</name>
</gene>
<organism evidence="1 2">
    <name type="scientific">Paragonimus westermani</name>
    <dbReference type="NCBI Taxonomy" id="34504"/>
    <lineage>
        <taxon>Eukaryota</taxon>
        <taxon>Metazoa</taxon>
        <taxon>Spiralia</taxon>
        <taxon>Lophotrochozoa</taxon>
        <taxon>Platyhelminthes</taxon>
        <taxon>Trematoda</taxon>
        <taxon>Digenea</taxon>
        <taxon>Plagiorchiida</taxon>
        <taxon>Troglotremata</taxon>
        <taxon>Troglotrematidae</taxon>
        <taxon>Paragonimus</taxon>
    </lineage>
</organism>
<feature type="non-terminal residue" evidence="1">
    <location>
        <position position="1"/>
    </location>
</feature>
<comment type="caution">
    <text evidence="1">The sequence shown here is derived from an EMBL/GenBank/DDBJ whole genome shotgun (WGS) entry which is preliminary data.</text>
</comment>
<accession>A0A5J4N7E2</accession>
<name>A0A5J4N7E2_9TREM</name>